<gene>
    <name evidence="1" type="ORF">BDM02DRAFT_552699</name>
</gene>
<dbReference type="EMBL" id="MU117973">
    <property type="protein sequence ID" value="KAF9651778.1"/>
    <property type="molecule type" value="Genomic_DNA"/>
</dbReference>
<protein>
    <submittedName>
        <fullName evidence="1">Kinase-like protein</fullName>
    </submittedName>
</protein>
<name>A0ACB6ZQQ7_THEGA</name>
<accession>A0ACB6ZQQ7</accession>
<sequence length="514" mass="57619">MRTQHLPRSPHYSFSHTSRFSSLPFMMSSSSASTPIHSRPAVEYRSASELSGTTAVSGRLLRTHDFVVVRGLGVGKFGTVFLVDDVVTERRFAMKVVPKRIKHQAQLARREFETLLNVSNTKWCSPLRGCFQDSENVYFLLDYFAAGDLHTQLERAGSLSDHQKKVLIAEMIVAVEELHSLNIIHRDIKPGNLLVSDDGHIVLADFGMSRDFNAEPAHYVRAAPRASPFESVMECGTPYYMSPDVWQGNPYSFEVDLWAIAVCLHELFLGRLPFNMDACYGHEDIKTFVCEEDFTFGFYDHVSMDLWDILDKMFRKDRNARLTIEKLKVHGFFNGIDWDRLARRELPPPLQPKIVLPEKEYDSDIVFSKIPLYEGDDPFHYVDKSLEDFSASPDLPSPLPLTGTVPCLSPSLPSSTPSSSIELLEILSLSPPRPASPSFDTSLEVVELPLAKSCRSFPVLRVPAPYAPSLEVEEPPPAHPAPTPNATDVGSSPLDVALACLLDGYRQMWCQLCL</sequence>
<reference evidence="1" key="1">
    <citation type="submission" date="2019-10" db="EMBL/GenBank/DDBJ databases">
        <authorList>
            <consortium name="DOE Joint Genome Institute"/>
            <person name="Kuo A."/>
            <person name="Miyauchi S."/>
            <person name="Kiss E."/>
            <person name="Drula E."/>
            <person name="Kohler A."/>
            <person name="Sanchez-Garcia M."/>
            <person name="Andreopoulos B."/>
            <person name="Barry K.W."/>
            <person name="Bonito G."/>
            <person name="Buee M."/>
            <person name="Carver A."/>
            <person name="Chen C."/>
            <person name="Cichocki N."/>
            <person name="Clum A."/>
            <person name="Culley D."/>
            <person name="Crous P.W."/>
            <person name="Fauchery L."/>
            <person name="Girlanda M."/>
            <person name="Hayes R."/>
            <person name="Keri Z."/>
            <person name="Labutti K."/>
            <person name="Lipzen A."/>
            <person name="Lombard V."/>
            <person name="Magnuson J."/>
            <person name="Maillard F."/>
            <person name="Morin E."/>
            <person name="Murat C."/>
            <person name="Nolan M."/>
            <person name="Ohm R."/>
            <person name="Pangilinan J."/>
            <person name="Pereira M."/>
            <person name="Perotto S."/>
            <person name="Peter M."/>
            <person name="Riley R."/>
            <person name="Sitrit Y."/>
            <person name="Stielow B."/>
            <person name="Szollosi G."/>
            <person name="Zifcakova L."/>
            <person name="Stursova M."/>
            <person name="Spatafora J.W."/>
            <person name="Tedersoo L."/>
            <person name="Vaario L.-M."/>
            <person name="Yamada A."/>
            <person name="Yan M."/>
            <person name="Wang P."/>
            <person name="Xu J."/>
            <person name="Bruns T."/>
            <person name="Baldrian P."/>
            <person name="Vilgalys R."/>
            <person name="Henrissat B."/>
            <person name="Grigoriev I.V."/>
            <person name="Hibbett D."/>
            <person name="Nagy L.G."/>
            <person name="Martin F.M."/>
        </authorList>
    </citation>
    <scope>NUCLEOTIDE SEQUENCE</scope>
    <source>
        <strain evidence="1">P2</strain>
    </source>
</reference>
<evidence type="ECO:0000313" key="2">
    <source>
        <dbReference type="Proteomes" id="UP000886501"/>
    </source>
</evidence>
<keyword evidence="2" id="KW-1185">Reference proteome</keyword>
<comment type="caution">
    <text evidence="1">The sequence shown here is derived from an EMBL/GenBank/DDBJ whole genome shotgun (WGS) entry which is preliminary data.</text>
</comment>
<proteinExistence type="predicted"/>
<dbReference type="Proteomes" id="UP000886501">
    <property type="component" value="Unassembled WGS sequence"/>
</dbReference>
<organism evidence="1 2">
    <name type="scientific">Thelephora ganbajun</name>
    <name type="common">Ganba fungus</name>
    <dbReference type="NCBI Taxonomy" id="370292"/>
    <lineage>
        <taxon>Eukaryota</taxon>
        <taxon>Fungi</taxon>
        <taxon>Dikarya</taxon>
        <taxon>Basidiomycota</taxon>
        <taxon>Agaricomycotina</taxon>
        <taxon>Agaricomycetes</taxon>
        <taxon>Thelephorales</taxon>
        <taxon>Thelephoraceae</taxon>
        <taxon>Thelephora</taxon>
    </lineage>
</organism>
<reference evidence="1" key="2">
    <citation type="journal article" date="2020" name="Nat. Commun.">
        <title>Large-scale genome sequencing of mycorrhizal fungi provides insights into the early evolution of symbiotic traits.</title>
        <authorList>
            <person name="Miyauchi S."/>
            <person name="Kiss E."/>
            <person name="Kuo A."/>
            <person name="Drula E."/>
            <person name="Kohler A."/>
            <person name="Sanchez-Garcia M."/>
            <person name="Morin E."/>
            <person name="Andreopoulos B."/>
            <person name="Barry K.W."/>
            <person name="Bonito G."/>
            <person name="Buee M."/>
            <person name="Carver A."/>
            <person name="Chen C."/>
            <person name="Cichocki N."/>
            <person name="Clum A."/>
            <person name="Culley D."/>
            <person name="Crous P.W."/>
            <person name="Fauchery L."/>
            <person name="Girlanda M."/>
            <person name="Hayes R.D."/>
            <person name="Keri Z."/>
            <person name="LaButti K."/>
            <person name="Lipzen A."/>
            <person name="Lombard V."/>
            <person name="Magnuson J."/>
            <person name="Maillard F."/>
            <person name="Murat C."/>
            <person name="Nolan M."/>
            <person name="Ohm R.A."/>
            <person name="Pangilinan J."/>
            <person name="Pereira M.F."/>
            <person name="Perotto S."/>
            <person name="Peter M."/>
            <person name="Pfister S."/>
            <person name="Riley R."/>
            <person name="Sitrit Y."/>
            <person name="Stielow J.B."/>
            <person name="Szollosi G."/>
            <person name="Zifcakova L."/>
            <person name="Stursova M."/>
            <person name="Spatafora J.W."/>
            <person name="Tedersoo L."/>
            <person name="Vaario L.M."/>
            <person name="Yamada A."/>
            <person name="Yan M."/>
            <person name="Wang P."/>
            <person name="Xu J."/>
            <person name="Bruns T."/>
            <person name="Baldrian P."/>
            <person name="Vilgalys R."/>
            <person name="Dunand C."/>
            <person name="Henrissat B."/>
            <person name="Grigoriev I.V."/>
            <person name="Hibbett D."/>
            <person name="Nagy L.G."/>
            <person name="Martin F.M."/>
        </authorList>
    </citation>
    <scope>NUCLEOTIDE SEQUENCE</scope>
    <source>
        <strain evidence="1">P2</strain>
    </source>
</reference>
<evidence type="ECO:0000313" key="1">
    <source>
        <dbReference type="EMBL" id="KAF9651778.1"/>
    </source>
</evidence>